<organism evidence="1 2">
    <name type="scientific">Cichorium intybus</name>
    <name type="common">Chicory</name>
    <dbReference type="NCBI Taxonomy" id="13427"/>
    <lineage>
        <taxon>Eukaryota</taxon>
        <taxon>Viridiplantae</taxon>
        <taxon>Streptophyta</taxon>
        <taxon>Embryophyta</taxon>
        <taxon>Tracheophyta</taxon>
        <taxon>Spermatophyta</taxon>
        <taxon>Magnoliopsida</taxon>
        <taxon>eudicotyledons</taxon>
        <taxon>Gunneridae</taxon>
        <taxon>Pentapetalae</taxon>
        <taxon>asterids</taxon>
        <taxon>campanulids</taxon>
        <taxon>Asterales</taxon>
        <taxon>Asteraceae</taxon>
        <taxon>Cichorioideae</taxon>
        <taxon>Cichorieae</taxon>
        <taxon>Cichoriinae</taxon>
        <taxon>Cichorium</taxon>
    </lineage>
</organism>
<evidence type="ECO:0000313" key="2">
    <source>
        <dbReference type="Proteomes" id="UP001055811"/>
    </source>
</evidence>
<name>A0ACB9GXG7_CICIN</name>
<keyword evidence="2" id="KW-1185">Reference proteome</keyword>
<gene>
    <name evidence="1" type="ORF">L2E82_00851</name>
</gene>
<evidence type="ECO:0000313" key="1">
    <source>
        <dbReference type="EMBL" id="KAI3788152.1"/>
    </source>
</evidence>
<accession>A0ACB9GXG7</accession>
<dbReference type="EMBL" id="CM042009">
    <property type="protein sequence ID" value="KAI3788152.1"/>
    <property type="molecule type" value="Genomic_DNA"/>
</dbReference>
<proteinExistence type="predicted"/>
<reference evidence="2" key="1">
    <citation type="journal article" date="2022" name="Mol. Ecol. Resour.">
        <title>The genomes of chicory, endive, great burdock and yacon provide insights into Asteraceae palaeo-polyploidization history and plant inulin production.</title>
        <authorList>
            <person name="Fan W."/>
            <person name="Wang S."/>
            <person name="Wang H."/>
            <person name="Wang A."/>
            <person name="Jiang F."/>
            <person name="Liu H."/>
            <person name="Zhao H."/>
            <person name="Xu D."/>
            <person name="Zhang Y."/>
        </authorList>
    </citation>
    <scope>NUCLEOTIDE SEQUENCE [LARGE SCALE GENOMIC DNA]</scope>
    <source>
        <strain evidence="2">cv. Punajuju</strain>
    </source>
</reference>
<protein>
    <submittedName>
        <fullName evidence="1">Uncharacterized protein</fullName>
    </submittedName>
</protein>
<dbReference type="Proteomes" id="UP001055811">
    <property type="component" value="Linkage Group LG01"/>
</dbReference>
<comment type="caution">
    <text evidence="1">The sequence shown here is derived from an EMBL/GenBank/DDBJ whole genome shotgun (WGS) entry which is preliminary data.</text>
</comment>
<reference evidence="1 2" key="2">
    <citation type="journal article" date="2022" name="Mol. Ecol. Resour.">
        <title>The genomes of chicory, endive, great burdock and yacon provide insights into Asteraceae paleo-polyploidization history and plant inulin production.</title>
        <authorList>
            <person name="Fan W."/>
            <person name="Wang S."/>
            <person name="Wang H."/>
            <person name="Wang A."/>
            <person name="Jiang F."/>
            <person name="Liu H."/>
            <person name="Zhao H."/>
            <person name="Xu D."/>
            <person name="Zhang Y."/>
        </authorList>
    </citation>
    <scope>NUCLEOTIDE SEQUENCE [LARGE SCALE GENOMIC DNA]</scope>
    <source>
        <strain evidence="2">cv. Punajuju</strain>
        <tissue evidence="1">Leaves</tissue>
    </source>
</reference>
<sequence length="68" mass="7840">MSIFNDLGNGKALKYSFEVNGVDYNIKELTYPFEVNGVEYKLLYYLVDREILRLTSISSKNLRVTANV</sequence>